<evidence type="ECO:0000313" key="2">
    <source>
        <dbReference type="Proteomes" id="UP000807342"/>
    </source>
</evidence>
<organism evidence="1 2">
    <name type="scientific">Macrolepiota fuliginosa MF-IS2</name>
    <dbReference type="NCBI Taxonomy" id="1400762"/>
    <lineage>
        <taxon>Eukaryota</taxon>
        <taxon>Fungi</taxon>
        <taxon>Dikarya</taxon>
        <taxon>Basidiomycota</taxon>
        <taxon>Agaricomycotina</taxon>
        <taxon>Agaricomycetes</taxon>
        <taxon>Agaricomycetidae</taxon>
        <taxon>Agaricales</taxon>
        <taxon>Agaricineae</taxon>
        <taxon>Agaricaceae</taxon>
        <taxon>Macrolepiota</taxon>
    </lineage>
</organism>
<comment type="caution">
    <text evidence="1">The sequence shown here is derived from an EMBL/GenBank/DDBJ whole genome shotgun (WGS) entry which is preliminary data.</text>
</comment>
<dbReference type="OrthoDB" id="3268967at2759"/>
<evidence type="ECO:0000313" key="1">
    <source>
        <dbReference type="EMBL" id="KAF9441536.1"/>
    </source>
</evidence>
<evidence type="ECO:0008006" key="3">
    <source>
        <dbReference type="Google" id="ProtNLM"/>
    </source>
</evidence>
<feature type="non-terminal residue" evidence="1">
    <location>
        <position position="1"/>
    </location>
</feature>
<dbReference type="Proteomes" id="UP000807342">
    <property type="component" value="Unassembled WGS sequence"/>
</dbReference>
<sequence>ELHTAIITGYNKDPWCTKLLTTAEDVPGITKKGDLMFFENHLIIPCPRNIRQSIYGLAHDSLGHFGF</sequence>
<proteinExistence type="predicted"/>
<feature type="non-terminal residue" evidence="1">
    <location>
        <position position="67"/>
    </location>
</feature>
<keyword evidence="2" id="KW-1185">Reference proteome</keyword>
<dbReference type="AlphaFoldDB" id="A0A9P5X144"/>
<dbReference type="EMBL" id="MU151872">
    <property type="protein sequence ID" value="KAF9441536.1"/>
    <property type="molecule type" value="Genomic_DNA"/>
</dbReference>
<reference evidence="1" key="1">
    <citation type="submission" date="2020-11" db="EMBL/GenBank/DDBJ databases">
        <authorList>
            <consortium name="DOE Joint Genome Institute"/>
            <person name="Ahrendt S."/>
            <person name="Riley R."/>
            <person name="Andreopoulos W."/>
            <person name="Labutti K."/>
            <person name="Pangilinan J."/>
            <person name="Ruiz-Duenas F.J."/>
            <person name="Barrasa J.M."/>
            <person name="Sanchez-Garcia M."/>
            <person name="Camarero S."/>
            <person name="Miyauchi S."/>
            <person name="Serrano A."/>
            <person name="Linde D."/>
            <person name="Babiker R."/>
            <person name="Drula E."/>
            <person name="Ayuso-Fernandez I."/>
            <person name="Pacheco R."/>
            <person name="Padilla G."/>
            <person name="Ferreira P."/>
            <person name="Barriuso J."/>
            <person name="Kellner H."/>
            <person name="Castanera R."/>
            <person name="Alfaro M."/>
            <person name="Ramirez L."/>
            <person name="Pisabarro A.G."/>
            <person name="Kuo A."/>
            <person name="Tritt A."/>
            <person name="Lipzen A."/>
            <person name="He G."/>
            <person name="Yan M."/>
            <person name="Ng V."/>
            <person name="Cullen D."/>
            <person name="Martin F."/>
            <person name="Rosso M.-N."/>
            <person name="Henrissat B."/>
            <person name="Hibbett D."/>
            <person name="Martinez A.T."/>
            <person name="Grigoriev I.V."/>
        </authorList>
    </citation>
    <scope>NUCLEOTIDE SEQUENCE</scope>
    <source>
        <strain evidence="1">MF-IS2</strain>
    </source>
</reference>
<name>A0A9P5X144_9AGAR</name>
<gene>
    <name evidence="1" type="ORF">P691DRAFT_618456</name>
</gene>
<protein>
    <recommendedName>
        <fullName evidence="3">Integrase zinc-binding domain-containing protein</fullName>
    </recommendedName>
</protein>
<accession>A0A9P5X144</accession>